<dbReference type="InterPro" id="IPR059074">
    <property type="entry name" value="zf-C2H2_Z280C_D"/>
</dbReference>
<keyword evidence="7" id="KW-0832">Ubl conjugation</keyword>
<comment type="function">
    <text evidence="1">May function as a transcription factor.</text>
</comment>
<evidence type="ECO:0000256" key="8">
    <source>
        <dbReference type="ARBA" id="ARBA00023015"/>
    </source>
</evidence>
<keyword evidence="4" id="KW-0677">Repeat</keyword>
<sequence length="875" mass="97205">MVMTDSRLREAAVRHRRVKSATSKQTKRKCEQVFPGSKRLQRKRLQLHNLIFSPCVCAKSCSQPEFCPGDLSKVIFVPASTRVHPRPPLSATMSELFMECVEEELEPWQKRAPEVHLIEDDDDDDDDDDEPIFVGVLSNNQKSSEPKPPPPQANTTATQEIKQPVPQPAISSPPMMLPLNIARNAVTTVAPTLTTVTPQPVIVNNQGFIVASPQLANSGGLIASLGRQYPPGTSFTIVPAGQQQVFQQLSTGTVIPGAVHRPQVQQISNNIVTLSNVQNPTVYTTQATHLQPNQTVALTLQTNSEPVQANSTNKGKRVLPPQQTDTVEKRAKLDLGPPEQISKGENGVVKKKCPKCQEEFLTPGALTFHMMGCCTNLQSKAASAQTSANKFIMLVSDFYYGQCEGESRKQEMQKTNMTFKCQSCLKVLKNNIRFMNHMKHHLELEKQNSESWESHTTCQHCYRQYMTPFQLQCHIESAHSPIESTTNCKICELAFETEQVLLEHMKDNHKPGEMPYVCQVCNYRSSFFSDVETHFRNVHDNTKDLLCPFCLKVLRSSHMYMQHYMKHQRKGILRCGKCRLNFLTQKERLEHKTQVHKTFRKPKALEGLPPGTKVTIRASLTGKTPATPVSSEHCGVTVTPEKQSKAALGVSKSKLSISAAAKGKMSRSKKKEVQNSKHNVSLDNLSAGGRSYTCIECNSRVDHFFSHFPMLSSCGACKYQTSCKVSIGNHMIKFHSTAKNRLLKKDPRKSLSTLKLTLVCLNCDLLVDASGGDLMTKHLTDRPNHICKIIQEKNIKTKDQALTVAQPAKPELMLEAGDQGSSEDLMRGEIQLLSLPAVSSSCPPDGAVELCDGAVSDSESPDVGEQFPEHETKSE</sequence>
<feature type="region of interest" description="Disordered" evidence="13">
    <location>
        <begin position="306"/>
        <end position="325"/>
    </location>
</feature>
<evidence type="ECO:0000256" key="4">
    <source>
        <dbReference type="ARBA" id="ARBA00022737"/>
    </source>
</evidence>
<proteinExistence type="predicted"/>
<dbReference type="Proteomes" id="UP000693946">
    <property type="component" value="Linkage Group LG7"/>
</dbReference>
<accession>A0AAV6Q0V7</accession>
<dbReference type="GO" id="GO:0000981">
    <property type="term" value="F:DNA-binding transcription factor activity, RNA polymerase II-specific"/>
    <property type="evidence" value="ECO:0007669"/>
    <property type="project" value="TreeGrafter"/>
</dbReference>
<evidence type="ECO:0000256" key="10">
    <source>
        <dbReference type="ARBA" id="ARBA00023163"/>
    </source>
</evidence>
<dbReference type="Pfam" id="PF25429">
    <property type="entry name" value="zf-POGZ"/>
    <property type="match status" value="1"/>
</dbReference>
<evidence type="ECO:0000256" key="2">
    <source>
        <dbReference type="ARBA" id="ARBA00004123"/>
    </source>
</evidence>
<dbReference type="EMBL" id="JAGKHQ010000019">
    <property type="protein sequence ID" value="KAG7482043.1"/>
    <property type="molecule type" value="Genomic_DNA"/>
</dbReference>
<feature type="compositionally biased region" description="Acidic residues" evidence="13">
    <location>
        <begin position="119"/>
        <end position="131"/>
    </location>
</feature>
<keyword evidence="8" id="KW-0805">Transcription regulation</keyword>
<dbReference type="PANTHER" id="PTHR24388">
    <property type="entry name" value="ZINC FINGER PROTEIN"/>
    <property type="match status" value="1"/>
</dbReference>
<comment type="caution">
    <text evidence="15">The sequence shown here is derived from an EMBL/GenBank/DDBJ whole genome shotgun (WGS) entry which is preliminary data.</text>
</comment>
<keyword evidence="5 12" id="KW-0863">Zinc-finger</keyword>
<evidence type="ECO:0000256" key="1">
    <source>
        <dbReference type="ARBA" id="ARBA00003729"/>
    </source>
</evidence>
<dbReference type="PROSITE" id="PS00028">
    <property type="entry name" value="ZINC_FINGER_C2H2_1"/>
    <property type="match status" value="4"/>
</dbReference>
<name>A0AAV6Q0V7_SOLSE</name>
<evidence type="ECO:0000259" key="14">
    <source>
        <dbReference type="PROSITE" id="PS50157"/>
    </source>
</evidence>
<dbReference type="InterPro" id="IPR050527">
    <property type="entry name" value="Snail/Krueppel_Znf"/>
</dbReference>
<evidence type="ECO:0000256" key="7">
    <source>
        <dbReference type="ARBA" id="ARBA00022843"/>
    </source>
</evidence>
<dbReference type="PANTHER" id="PTHR24388:SF34">
    <property type="entry name" value="ZINC FINGER PROTEIN 280D"/>
    <property type="match status" value="1"/>
</dbReference>
<dbReference type="InterPro" id="IPR057618">
    <property type="entry name" value="Znf_POGZ/Z280C-D-like"/>
</dbReference>
<evidence type="ECO:0000256" key="11">
    <source>
        <dbReference type="ARBA" id="ARBA00023242"/>
    </source>
</evidence>
<protein>
    <submittedName>
        <fullName evidence="15">Zinc finger protein 280D isoform X2</fullName>
    </submittedName>
</protein>
<evidence type="ECO:0000256" key="12">
    <source>
        <dbReference type="PROSITE-ProRule" id="PRU00042"/>
    </source>
</evidence>
<evidence type="ECO:0000256" key="9">
    <source>
        <dbReference type="ARBA" id="ARBA00023125"/>
    </source>
</evidence>
<gene>
    <name evidence="15" type="ORF">JOB18_011578</name>
</gene>
<keyword evidence="16" id="KW-1185">Reference proteome</keyword>
<evidence type="ECO:0000256" key="3">
    <source>
        <dbReference type="ARBA" id="ARBA00022723"/>
    </source>
</evidence>
<feature type="domain" description="C2H2-type" evidence="14">
    <location>
        <begin position="516"/>
        <end position="544"/>
    </location>
</feature>
<organism evidence="15 16">
    <name type="scientific">Solea senegalensis</name>
    <name type="common">Senegalese sole</name>
    <dbReference type="NCBI Taxonomy" id="28829"/>
    <lineage>
        <taxon>Eukaryota</taxon>
        <taxon>Metazoa</taxon>
        <taxon>Chordata</taxon>
        <taxon>Craniata</taxon>
        <taxon>Vertebrata</taxon>
        <taxon>Euteleostomi</taxon>
        <taxon>Actinopterygii</taxon>
        <taxon>Neopterygii</taxon>
        <taxon>Teleostei</taxon>
        <taxon>Neoteleostei</taxon>
        <taxon>Acanthomorphata</taxon>
        <taxon>Carangaria</taxon>
        <taxon>Pleuronectiformes</taxon>
        <taxon>Pleuronectoidei</taxon>
        <taxon>Soleidae</taxon>
        <taxon>Solea</taxon>
    </lineage>
</organism>
<dbReference type="GO" id="GO:0008270">
    <property type="term" value="F:zinc ion binding"/>
    <property type="evidence" value="ECO:0007669"/>
    <property type="project" value="UniProtKB-KW"/>
</dbReference>
<evidence type="ECO:0000313" key="16">
    <source>
        <dbReference type="Proteomes" id="UP000693946"/>
    </source>
</evidence>
<dbReference type="SMART" id="SM00355">
    <property type="entry name" value="ZnF_C2H2"/>
    <property type="match status" value="8"/>
</dbReference>
<dbReference type="FunFam" id="3.30.160.60:FF:000298">
    <property type="entry name" value="zinc finger protein 280D isoform X1"/>
    <property type="match status" value="1"/>
</dbReference>
<evidence type="ECO:0000256" key="6">
    <source>
        <dbReference type="ARBA" id="ARBA00022833"/>
    </source>
</evidence>
<evidence type="ECO:0000256" key="5">
    <source>
        <dbReference type="ARBA" id="ARBA00022771"/>
    </source>
</evidence>
<comment type="subcellular location">
    <subcellularLocation>
        <location evidence="2">Nucleus</location>
    </subcellularLocation>
</comment>
<keyword evidence="3" id="KW-0479">Metal-binding</keyword>
<keyword evidence="9" id="KW-0238">DNA-binding</keyword>
<dbReference type="AlphaFoldDB" id="A0AAV6Q0V7"/>
<dbReference type="GO" id="GO:0005634">
    <property type="term" value="C:nucleus"/>
    <property type="evidence" value="ECO:0007669"/>
    <property type="project" value="UniProtKB-SubCell"/>
</dbReference>
<dbReference type="InterPro" id="IPR013087">
    <property type="entry name" value="Znf_C2H2_type"/>
</dbReference>
<dbReference type="PROSITE" id="PS50157">
    <property type="entry name" value="ZINC_FINGER_C2H2_2"/>
    <property type="match status" value="1"/>
</dbReference>
<dbReference type="Pfam" id="PF25414">
    <property type="entry name" value="zf-C2H2_Z280C_D"/>
    <property type="match status" value="1"/>
</dbReference>
<feature type="region of interest" description="Disordered" evidence="13">
    <location>
        <begin position="851"/>
        <end position="875"/>
    </location>
</feature>
<reference evidence="15 16" key="1">
    <citation type="journal article" date="2021" name="Sci. Rep.">
        <title>Chromosome anchoring in Senegalese sole (Solea senegalensis) reveals sex-associated markers and genome rearrangements in flatfish.</title>
        <authorList>
            <person name="Guerrero-Cozar I."/>
            <person name="Gomez-Garrido J."/>
            <person name="Berbel C."/>
            <person name="Martinez-Blanch J.F."/>
            <person name="Alioto T."/>
            <person name="Claros M.G."/>
            <person name="Gagnaire P.A."/>
            <person name="Manchado M."/>
        </authorList>
    </citation>
    <scope>NUCLEOTIDE SEQUENCE [LARGE SCALE GENOMIC DNA]</scope>
    <source>
        <strain evidence="15">Sse05_10M</strain>
    </source>
</reference>
<keyword evidence="10" id="KW-0804">Transcription</keyword>
<keyword evidence="6" id="KW-0862">Zinc</keyword>
<keyword evidence="11" id="KW-0539">Nucleus</keyword>
<evidence type="ECO:0000256" key="13">
    <source>
        <dbReference type="SAM" id="MobiDB-lite"/>
    </source>
</evidence>
<evidence type="ECO:0000313" key="15">
    <source>
        <dbReference type="EMBL" id="KAG7482043.1"/>
    </source>
</evidence>
<dbReference type="GO" id="GO:0000978">
    <property type="term" value="F:RNA polymerase II cis-regulatory region sequence-specific DNA binding"/>
    <property type="evidence" value="ECO:0007669"/>
    <property type="project" value="TreeGrafter"/>
</dbReference>
<feature type="region of interest" description="Disordered" evidence="13">
    <location>
        <begin position="119"/>
        <end position="173"/>
    </location>
</feature>